<dbReference type="GO" id="GO:0042806">
    <property type="term" value="F:fucose binding"/>
    <property type="evidence" value="ECO:0007669"/>
    <property type="project" value="UniProtKB-ARBA"/>
</dbReference>
<dbReference type="Proteomes" id="UP000507470">
    <property type="component" value="Unassembled WGS sequence"/>
</dbReference>
<accession>A0A6J8EUG2</accession>
<dbReference type="GO" id="GO:0001868">
    <property type="term" value="P:regulation of complement activation, lectin pathway"/>
    <property type="evidence" value="ECO:0007669"/>
    <property type="project" value="UniProtKB-ARBA"/>
</dbReference>
<dbReference type="InterPro" id="IPR008979">
    <property type="entry name" value="Galactose-bd-like_sf"/>
</dbReference>
<reference evidence="9 10" key="1">
    <citation type="submission" date="2020-06" db="EMBL/GenBank/DDBJ databases">
        <authorList>
            <person name="Li R."/>
            <person name="Bekaert M."/>
        </authorList>
    </citation>
    <scope>NUCLEOTIDE SEQUENCE [LARGE SCALE GENOMIC DNA]</scope>
    <source>
        <strain evidence="10">wild</strain>
    </source>
</reference>
<keyword evidence="10" id="KW-1185">Reference proteome</keyword>
<dbReference type="InterPro" id="IPR006585">
    <property type="entry name" value="FTP1"/>
</dbReference>
<organism evidence="9 10">
    <name type="scientific">Mytilus coruscus</name>
    <name type="common">Sea mussel</name>
    <dbReference type="NCBI Taxonomy" id="42192"/>
    <lineage>
        <taxon>Eukaryota</taxon>
        <taxon>Metazoa</taxon>
        <taxon>Spiralia</taxon>
        <taxon>Lophotrochozoa</taxon>
        <taxon>Mollusca</taxon>
        <taxon>Bivalvia</taxon>
        <taxon>Autobranchia</taxon>
        <taxon>Pteriomorphia</taxon>
        <taxon>Mytilida</taxon>
        <taxon>Mytiloidea</taxon>
        <taxon>Mytilidae</taxon>
        <taxon>Mytilinae</taxon>
        <taxon>Mytilus</taxon>
    </lineage>
</organism>
<protein>
    <recommendedName>
        <fullName evidence="8">Fucolectin tachylectin-4 pentraxin-1 domain-containing protein</fullName>
    </recommendedName>
</protein>
<comment type="function">
    <text evidence="1">Acts as a defensive agent. Recognizes blood group fucosylated oligosaccharides including A, B, H and Lewis B-type antigens. Does not recognize Lewis A antigen and has low affinity for monovalent haptens.</text>
</comment>
<dbReference type="PANTHER" id="PTHR45713">
    <property type="entry name" value="FTP DOMAIN-CONTAINING PROTEIN"/>
    <property type="match status" value="1"/>
</dbReference>
<dbReference type="EMBL" id="CACVKT020009961">
    <property type="protein sequence ID" value="CAC5424110.1"/>
    <property type="molecule type" value="Genomic_DNA"/>
</dbReference>
<keyword evidence="5" id="KW-0430">Lectin</keyword>
<evidence type="ECO:0000256" key="2">
    <source>
        <dbReference type="ARBA" id="ARBA00010147"/>
    </source>
</evidence>
<dbReference type="Gene3D" id="2.60.120.260">
    <property type="entry name" value="Galactose-binding domain-like"/>
    <property type="match status" value="1"/>
</dbReference>
<sequence>MKVRELERKVQSNALKAKVEELKERIEIIESRNKGSCGKKILTFKKTCGQSSFHSIHKCDKAVDGDLNNFIHTQIVMKNGAWQGESYPYWWVDLKSSCLIKKIRIYNRKDCCGNRLRNTEVTIGNSLSSMKLCGYYKGPAANGEIVNISCREPKVARYVNVMIKEKNTEETVVNFAEVEVFS</sequence>
<dbReference type="InterPro" id="IPR051941">
    <property type="entry name" value="BG_Antigen-Binding_Lectin"/>
</dbReference>
<evidence type="ECO:0000256" key="4">
    <source>
        <dbReference type="ARBA" id="ARBA00022723"/>
    </source>
</evidence>
<comment type="subunit">
    <text evidence="3">Homotrimer.</text>
</comment>
<evidence type="ECO:0000256" key="6">
    <source>
        <dbReference type="ARBA" id="ARBA00022837"/>
    </source>
</evidence>
<evidence type="ECO:0000259" key="8">
    <source>
        <dbReference type="SMART" id="SM00607"/>
    </source>
</evidence>
<dbReference type="GO" id="GO:0046872">
    <property type="term" value="F:metal ion binding"/>
    <property type="evidence" value="ECO:0007669"/>
    <property type="project" value="UniProtKB-KW"/>
</dbReference>
<keyword evidence="7" id="KW-1015">Disulfide bond</keyword>
<proteinExistence type="inferred from homology"/>
<comment type="similarity">
    <text evidence="2">Belongs to the fucolectin family.</text>
</comment>
<dbReference type="AlphaFoldDB" id="A0A6J8EUG2"/>
<dbReference type="Pfam" id="PF22633">
    <property type="entry name" value="F5_F8_type_C_2"/>
    <property type="match status" value="1"/>
</dbReference>
<dbReference type="OrthoDB" id="547680at2759"/>
<evidence type="ECO:0000256" key="3">
    <source>
        <dbReference type="ARBA" id="ARBA00011233"/>
    </source>
</evidence>
<evidence type="ECO:0000313" key="9">
    <source>
        <dbReference type="EMBL" id="CAC5424110.1"/>
    </source>
</evidence>
<name>A0A6J8EUG2_MYTCO</name>
<dbReference type="SMART" id="SM00607">
    <property type="entry name" value="FTP"/>
    <property type="match status" value="1"/>
</dbReference>
<evidence type="ECO:0000313" key="10">
    <source>
        <dbReference type="Proteomes" id="UP000507470"/>
    </source>
</evidence>
<feature type="domain" description="Fucolectin tachylectin-4 pentraxin-1" evidence="8">
    <location>
        <begin position="39"/>
        <end position="182"/>
    </location>
</feature>
<dbReference type="GO" id="GO:0010185">
    <property type="term" value="P:regulation of cellular defense response"/>
    <property type="evidence" value="ECO:0007669"/>
    <property type="project" value="UniProtKB-ARBA"/>
</dbReference>
<evidence type="ECO:0000256" key="7">
    <source>
        <dbReference type="ARBA" id="ARBA00023157"/>
    </source>
</evidence>
<keyword evidence="6" id="KW-0106">Calcium</keyword>
<gene>
    <name evidence="9" type="ORF">MCOR_56044</name>
</gene>
<dbReference type="PANTHER" id="PTHR45713:SF6">
    <property type="entry name" value="F5_8 TYPE C DOMAIN-CONTAINING PROTEIN"/>
    <property type="match status" value="1"/>
</dbReference>
<dbReference type="SUPFAM" id="SSF49785">
    <property type="entry name" value="Galactose-binding domain-like"/>
    <property type="match status" value="1"/>
</dbReference>
<keyword evidence="4" id="KW-0479">Metal-binding</keyword>
<evidence type="ECO:0000256" key="5">
    <source>
        <dbReference type="ARBA" id="ARBA00022734"/>
    </source>
</evidence>
<evidence type="ECO:0000256" key="1">
    <source>
        <dbReference type="ARBA" id="ARBA00002219"/>
    </source>
</evidence>